<dbReference type="PANTHER" id="PTHR43317:SF1">
    <property type="entry name" value="THERMOSPERMINE SYNTHASE ACAULIS5"/>
    <property type="match status" value="1"/>
</dbReference>
<dbReference type="RefSeq" id="WP_090795004.1">
    <property type="nucleotide sequence ID" value="NZ_BOND01000020.1"/>
</dbReference>
<feature type="active site" description="Proton acceptor" evidence="4">
    <location>
        <position position="149"/>
    </location>
</feature>
<evidence type="ECO:0000256" key="2">
    <source>
        <dbReference type="ARBA" id="ARBA00022679"/>
    </source>
</evidence>
<evidence type="ECO:0000313" key="8">
    <source>
        <dbReference type="Proteomes" id="UP000199632"/>
    </source>
</evidence>
<dbReference type="Proteomes" id="UP000199632">
    <property type="component" value="Unassembled WGS sequence"/>
</dbReference>
<proteinExistence type="inferred from homology"/>
<keyword evidence="2 4" id="KW-0808">Transferase</keyword>
<evidence type="ECO:0000256" key="5">
    <source>
        <dbReference type="SAM" id="MobiDB-lite"/>
    </source>
</evidence>
<dbReference type="SUPFAM" id="SSF53335">
    <property type="entry name" value="S-adenosyl-L-methionine-dependent methyltransferases"/>
    <property type="match status" value="1"/>
</dbReference>
<dbReference type="InterPro" id="IPR029063">
    <property type="entry name" value="SAM-dependent_MTases_sf"/>
</dbReference>
<dbReference type="CDD" id="cd02440">
    <property type="entry name" value="AdoMet_MTases"/>
    <property type="match status" value="1"/>
</dbReference>
<reference evidence="8" key="1">
    <citation type="submission" date="2016-10" db="EMBL/GenBank/DDBJ databases">
        <authorList>
            <person name="Varghese N."/>
            <person name="Submissions S."/>
        </authorList>
    </citation>
    <scope>NUCLEOTIDE SEQUENCE [LARGE SCALE GENOMIC DNA]</scope>
    <source>
        <strain evidence="8">DSM 44718</strain>
    </source>
</reference>
<dbReference type="Pfam" id="PF01564">
    <property type="entry name" value="Spermine_synth"/>
    <property type="match status" value="1"/>
</dbReference>
<dbReference type="OrthoDB" id="8221452at2"/>
<organism evidence="7 8">
    <name type="scientific">Asanoa ishikariensis</name>
    <dbReference type="NCBI Taxonomy" id="137265"/>
    <lineage>
        <taxon>Bacteria</taxon>
        <taxon>Bacillati</taxon>
        <taxon>Actinomycetota</taxon>
        <taxon>Actinomycetes</taxon>
        <taxon>Micromonosporales</taxon>
        <taxon>Micromonosporaceae</taxon>
        <taxon>Asanoa</taxon>
    </lineage>
</organism>
<dbReference type="GO" id="GO:0016740">
    <property type="term" value="F:transferase activity"/>
    <property type="evidence" value="ECO:0007669"/>
    <property type="project" value="UniProtKB-UniRule"/>
</dbReference>
<feature type="region of interest" description="Disordered" evidence="5">
    <location>
        <begin position="269"/>
        <end position="290"/>
    </location>
</feature>
<sequence>MGRQRGQGRRVVAQIGAGVAELLPDHDRPHAYTLLVDGAPQSHVDLDDPTYLEFEYVRRIAASLDLTAPPSMPLRVLHLGGGGLTLARYLTASRPGSRQRVVEADAKLVDFVREHLPWPADPKLKLRVGDARTELTKARDDEFDVVIVDVFAGARTPASVRSVEFVHEAARVLHPDGRYLVNMTDGPPLGLARAQVATVSAVFPQVALVADSSVLRGRRFGNLVLTAANSPLPTAALARRVAGDWFPGRLVTGDDLTRFAGGETVVTDAAATPSAPPPVGMFGPRPEVVE</sequence>
<evidence type="ECO:0000256" key="1">
    <source>
        <dbReference type="ARBA" id="ARBA00007867"/>
    </source>
</evidence>
<dbReference type="GO" id="GO:0006596">
    <property type="term" value="P:polyamine biosynthetic process"/>
    <property type="evidence" value="ECO:0007669"/>
    <property type="project" value="UniProtKB-UniRule"/>
</dbReference>
<dbReference type="PANTHER" id="PTHR43317">
    <property type="entry name" value="THERMOSPERMINE SYNTHASE ACAULIS5"/>
    <property type="match status" value="1"/>
</dbReference>
<dbReference type="NCBIfam" id="NF037959">
    <property type="entry name" value="MFS_SpdSyn"/>
    <property type="match status" value="1"/>
</dbReference>
<dbReference type="EMBL" id="FNQB01000002">
    <property type="protein sequence ID" value="SDZ28840.1"/>
    <property type="molecule type" value="Genomic_DNA"/>
</dbReference>
<evidence type="ECO:0000256" key="3">
    <source>
        <dbReference type="ARBA" id="ARBA00023115"/>
    </source>
</evidence>
<feature type="domain" description="PABS" evidence="6">
    <location>
        <begin position="1"/>
        <end position="230"/>
    </location>
</feature>
<evidence type="ECO:0000259" key="6">
    <source>
        <dbReference type="PROSITE" id="PS51006"/>
    </source>
</evidence>
<gene>
    <name evidence="7" type="ORF">SAMN05421684_4186</name>
</gene>
<dbReference type="PROSITE" id="PS51006">
    <property type="entry name" value="PABS_2"/>
    <property type="match status" value="1"/>
</dbReference>
<dbReference type="STRING" id="137265.SAMN05421684_4186"/>
<accession>A0A1H3RTB8</accession>
<keyword evidence="8" id="KW-1185">Reference proteome</keyword>
<evidence type="ECO:0000256" key="4">
    <source>
        <dbReference type="PROSITE-ProRule" id="PRU00354"/>
    </source>
</evidence>
<keyword evidence="3 4" id="KW-0620">Polyamine biosynthesis</keyword>
<name>A0A1H3RTB8_9ACTN</name>
<dbReference type="Gene3D" id="3.40.50.150">
    <property type="entry name" value="Vaccinia Virus protein VP39"/>
    <property type="match status" value="1"/>
</dbReference>
<dbReference type="AlphaFoldDB" id="A0A1H3RTB8"/>
<dbReference type="InterPro" id="IPR030374">
    <property type="entry name" value="PABS"/>
</dbReference>
<comment type="similarity">
    <text evidence="1">Belongs to the spermidine/spermine synthase family.</text>
</comment>
<protein>
    <submittedName>
        <fullName evidence="7">Spermine/spermidine synthase</fullName>
    </submittedName>
</protein>
<evidence type="ECO:0000313" key="7">
    <source>
        <dbReference type="EMBL" id="SDZ28840.1"/>
    </source>
</evidence>